<gene>
    <name evidence="2" type="ORF">NDK47_04370</name>
</gene>
<proteinExistence type="predicted"/>
<dbReference type="Gene3D" id="3.60.60.10">
    <property type="entry name" value="Penicillin V Acylase, Chain A"/>
    <property type="match status" value="1"/>
</dbReference>
<dbReference type="InterPro" id="IPR047794">
    <property type="entry name" value="C45_proenzyme-like"/>
</dbReference>
<reference evidence="2" key="1">
    <citation type="submission" date="2022-06" db="EMBL/GenBank/DDBJ databases">
        <title>Genome sequencing of Brevibacillus sp. BB3-R1.</title>
        <authorList>
            <person name="Heo J."/>
            <person name="Lee D."/>
            <person name="Won M."/>
            <person name="Han B.-H."/>
            <person name="Hong S.-B."/>
            <person name="Kwon S.-W."/>
        </authorList>
    </citation>
    <scope>NUCLEOTIDE SEQUENCE</scope>
    <source>
        <strain evidence="2">BB3-R1</strain>
    </source>
</reference>
<dbReference type="Gene3D" id="1.10.10.2120">
    <property type="match status" value="1"/>
</dbReference>
<dbReference type="Proteomes" id="UP001056500">
    <property type="component" value="Chromosome"/>
</dbReference>
<protein>
    <submittedName>
        <fullName evidence="2">C45 family peptidase</fullName>
    </submittedName>
</protein>
<evidence type="ECO:0000259" key="1">
    <source>
        <dbReference type="Pfam" id="PF03417"/>
    </source>
</evidence>
<dbReference type="EMBL" id="CP098755">
    <property type="protein sequence ID" value="USG66542.1"/>
    <property type="molecule type" value="Genomic_DNA"/>
</dbReference>
<evidence type="ECO:0000313" key="3">
    <source>
        <dbReference type="Proteomes" id="UP001056500"/>
    </source>
</evidence>
<accession>A0ABY4WKF4</accession>
<dbReference type="InterPro" id="IPR005079">
    <property type="entry name" value="Peptidase_C45_hydrolase"/>
</dbReference>
<evidence type="ECO:0000313" key="2">
    <source>
        <dbReference type="EMBL" id="USG66542.1"/>
    </source>
</evidence>
<dbReference type="InterPro" id="IPR047801">
    <property type="entry name" value="Peptidase_C45"/>
</dbReference>
<organism evidence="2 3">
    <name type="scientific">Brevibacillus ruminantium</name>
    <dbReference type="NCBI Taxonomy" id="2950604"/>
    <lineage>
        <taxon>Bacteria</taxon>
        <taxon>Bacillati</taxon>
        <taxon>Bacillota</taxon>
        <taxon>Bacilli</taxon>
        <taxon>Bacillales</taxon>
        <taxon>Paenibacillaceae</taxon>
        <taxon>Brevibacillus</taxon>
    </lineage>
</organism>
<dbReference type="RefSeq" id="WP_251873651.1">
    <property type="nucleotide sequence ID" value="NZ_CP098755.1"/>
</dbReference>
<dbReference type="PANTHER" id="PTHR34180:SF1">
    <property type="entry name" value="BETA-ALANYL-DOPAMINE_CARCININE HYDROLASE"/>
    <property type="match status" value="1"/>
</dbReference>
<name>A0ABY4WKF4_9BACL</name>
<sequence>MKGFPVFRISGTAYERGRQFGQLAREQIVTNLRAYERAFREGAAISWEEATAYAAQFIPWIEQYDAEIMEEIKGISEGAGLDLQDIVALNARSEIITNLGGSASKADGCTCIAAVPPATKRQETLIGQNWDWINLIADGLVVVEIEQPPRPTILMITEAGIVGKIGMNAKGLAVCLNFLRSSEKSVGVPIHIILRGILNSSTLPQAIRQITRLPRGTAANYLLAHREGEAVGVETAQVNYDVLYPLEGHITHTNHFVSPRIQVDDSVRMGASDTYLRMGRATKLLTAERGSIDEEYIKDIFRDHFSYPDAICRHGEAEESEETALLDCTLFSIVMNLTTGTFELSKGQPCQSTYERYHFSEKHEIAKPIL</sequence>
<feature type="domain" description="Peptidase C45 hydrolase" evidence="1">
    <location>
        <begin position="123"/>
        <end position="333"/>
    </location>
</feature>
<dbReference type="Pfam" id="PF03417">
    <property type="entry name" value="AAT"/>
    <property type="match status" value="1"/>
</dbReference>
<dbReference type="NCBIfam" id="NF040521">
    <property type="entry name" value="C45_proenzyme"/>
    <property type="match status" value="1"/>
</dbReference>
<keyword evidence="3" id="KW-1185">Reference proteome</keyword>
<dbReference type="PANTHER" id="PTHR34180">
    <property type="entry name" value="PEPTIDASE C45"/>
    <property type="match status" value="1"/>
</dbReference>